<dbReference type="SUPFAM" id="SSF52833">
    <property type="entry name" value="Thioredoxin-like"/>
    <property type="match status" value="1"/>
</dbReference>
<accession>W4MEK2</accession>
<dbReference type="AlphaFoldDB" id="W4MEK2"/>
<dbReference type="EMBL" id="AZHX01000168">
    <property type="protein sequence ID" value="ETX08643.1"/>
    <property type="molecule type" value="Genomic_DNA"/>
</dbReference>
<name>W4MEK2_9BACT</name>
<dbReference type="CDD" id="cd02980">
    <property type="entry name" value="TRX_Fd_family"/>
    <property type="match status" value="1"/>
</dbReference>
<reference evidence="1 2" key="1">
    <citation type="journal article" date="2014" name="Nature">
        <title>An environmental bacterial taxon with a large and distinct metabolic repertoire.</title>
        <authorList>
            <person name="Wilson M.C."/>
            <person name="Mori T."/>
            <person name="Ruckert C."/>
            <person name="Uria A.R."/>
            <person name="Helf M.J."/>
            <person name="Takada K."/>
            <person name="Gernert C."/>
            <person name="Steffens U.A."/>
            <person name="Heycke N."/>
            <person name="Schmitt S."/>
            <person name="Rinke C."/>
            <person name="Helfrich E.J."/>
            <person name="Brachmann A.O."/>
            <person name="Gurgui C."/>
            <person name="Wakimoto T."/>
            <person name="Kracht M."/>
            <person name="Crusemann M."/>
            <person name="Hentschel U."/>
            <person name="Abe I."/>
            <person name="Matsunaga S."/>
            <person name="Kalinowski J."/>
            <person name="Takeyama H."/>
            <person name="Piel J."/>
        </authorList>
    </citation>
    <scope>NUCLEOTIDE SEQUENCE [LARGE SCALE GENOMIC DNA]</scope>
    <source>
        <strain evidence="2">TSY2</strain>
    </source>
</reference>
<protein>
    <submittedName>
        <fullName evidence="1">Uncharacterized protein</fullName>
    </submittedName>
</protein>
<dbReference type="Proteomes" id="UP000019140">
    <property type="component" value="Unassembled WGS sequence"/>
</dbReference>
<evidence type="ECO:0000313" key="2">
    <source>
        <dbReference type="Proteomes" id="UP000019140"/>
    </source>
</evidence>
<gene>
    <name evidence="1" type="ORF">ETSY2_04190</name>
</gene>
<proteinExistence type="predicted"/>
<comment type="caution">
    <text evidence="1">The sequence shown here is derived from an EMBL/GenBank/DDBJ whole genome shotgun (WGS) entry which is preliminary data.</text>
</comment>
<keyword evidence="2" id="KW-1185">Reference proteome</keyword>
<evidence type="ECO:0000313" key="1">
    <source>
        <dbReference type="EMBL" id="ETX08643.1"/>
    </source>
</evidence>
<organism evidence="1 2">
    <name type="scientific">Candidatus Entotheonella gemina</name>
    <dbReference type="NCBI Taxonomy" id="1429439"/>
    <lineage>
        <taxon>Bacteria</taxon>
        <taxon>Pseudomonadati</taxon>
        <taxon>Nitrospinota/Tectimicrobiota group</taxon>
        <taxon>Candidatus Tectimicrobiota</taxon>
        <taxon>Candidatus Entotheonellia</taxon>
        <taxon>Candidatus Entotheonellales</taxon>
        <taxon>Candidatus Entotheonellaceae</taxon>
        <taxon>Candidatus Entotheonella</taxon>
    </lineage>
</organism>
<dbReference type="HOGENOM" id="CLU_854401_0_0_7"/>
<sequence length="325" mass="36406">MTQHMTADVDHLDALALAFVVRVQGSWTPEARETFEAELAQEGLTPEADALDAALQRARQHFESGEAHFFLCMGRPCQKRQKFDASAEALDRIEAAHGLPVTTTECQGPCKHAPVATLRVGQRSDMFAEFIREDDWRSVLDFAGRAASERTLLVTPGEAQSFRFDPVHDHDTGSGLLQKLKFFLGHFQGDVESTDGGENFHKEAVGTWEVNGRFLGFRMAVTYPLPDGRKDIHTAMVMIGVNPDSGDFEARVYTDGGGVHDYHLEVDGDTVTFSDRVETHHRVKPSRARKVFCPTPYGFDERLEFDRGSGAYELYYRIPMYRSGK</sequence>
<dbReference type="InterPro" id="IPR036249">
    <property type="entry name" value="Thioredoxin-like_sf"/>
</dbReference>